<dbReference type="OrthoDB" id="8905at10239"/>
<dbReference type="GeneID" id="23301696"/>
<proteinExistence type="predicted"/>
<gene>
    <name evidence="1" type="primary">ORF-58</name>
</gene>
<protein>
    <submittedName>
        <fullName evidence="1">p33</fullName>
    </submittedName>
</protein>
<dbReference type="KEGG" id="vg:23301696"/>
<dbReference type="InterPro" id="IPR007879">
    <property type="entry name" value="Baculo_p33"/>
</dbReference>
<dbReference type="EMBL" id="KJ631623">
    <property type="protein sequence ID" value="AJD09223.1"/>
    <property type="molecule type" value="Genomic_DNA"/>
</dbReference>
<reference evidence="1 2" key="1">
    <citation type="journal article" date="2009" name="J. Invertebr. Pathol.">
        <title>Identification of a new nucleopolyhedrovirus from naturally-infected Condylorrhiza vestigialis (Guenee) (Lepidoptera: Crambidae) larvae on poplar plantations in South Brazil.</title>
        <authorList>
            <person name="Castro M.E."/>
            <person name="Ribeiro Z.M."/>
            <person name="Santos A.C."/>
            <person name="Souza M.L."/>
            <person name="Machado E.B."/>
            <person name="Sousa N.J."/>
            <person name="Moscardi F."/>
        </authorList>
    </citation>
    <scope>NUCLEOTIDE SEQUENCE [LARGE SCALE GENOMIC DNA]</scope>
</reference>
<sequence>MIPLTPLFSRYKDSFLLYSFRLIDLLRASKSAHLTKLLSLQATYLYHFACLMKYKDVQKYEVQQLIEWAANASPDIDLQQFRIEFMDKTAELNLRSCQPKSFTYTFTTIWDTIHFLSLIIDDMVSTRDKSSSDFVTQQLKTMKVLFYNIFFILQCAVCRDHYMNVKGYIIYHIESIELALEKERYGAPITFSEFYCEKIIEETRQDIQDVDKPPTKRARLTDTLEQHADSTTFPNVLMKNLMAYVSMTFHNHINDYKWIQRNKKPPAHYERMTWEQYKKLLNI</sequence>
<organism evidence="1 2">
    <name type="scientific">Condylorrhiza vestigialis mutiple nucleopolyhedrovirus</name>
    <dbReference type="NCBI Taxonomy" id="1592576"/>
    <lineage>
        <taxon>Viruses</taxon>
        <taxon>Viruses incertae sedis</taxon>
        <taxon>Naldaviricetes</taxon>
        <taxon>Lefavirales</taxon>
        <taxon>Baculoviridae</taxon>
        <taxon>Alphabaculovirus</taxon>
        <taxon>Alphabaculovirus covestigialis</taxon>
    </lineage>
</organism>
<evidence type="ECO:0000313" key="2">
    <source>
        <dbReference type="Proteomes" id="UP000202427"/>
    </source>
</evidence>
<dbReference type="Pfam" id="PF05214">
    <property type="entry name" value="Baculo_p33"/>
    <property type="match status" value="1"/>
</dbReference>
<name>A0A0B4UM19_9ABAC</name>
<dbReference type="Proteomes" id="UP000202427">
    <property type="component" value="Segment"/>
</dbReference>
<evidence type="ECO:0000313" key="1">
    <source>
        <dbReference type="EMBL" id="AJD09223.1"/>
    </source>
</evidence>
<accession>A0A0B4UM19</accession>
<dbReference type="RefSeq" id="YP_009118541.1">
    <property type="nucleotide sequence ID" value="NC_026430.1"/>
</dbReference>
<keyword evidence="2" id="KW-1185">Reference proteome</keyword>